<dbReference type="HOGENOM" id="CLU_2166683_0_0_9"/>
<proteinExistence type="predicted"/>
<reference evidence="1 2" key="1">
    <citation type="submission" date="2009-02" db="EMBL/GenBank/DDBJ databases">
        <authorList>
            <person name="Fulton L."/>
            <person name="Clifton S."/>
            <person name="Fulton B."/>
            <person name="Xu J."/>
            <person name="Minx P."/>
            <person name="Pepin K.H."/>
            <person name="Johnson M."/>
            <person name="Bhonagiri V."/>
            <person name="Nash W.E."/>
            <person name="Mardis E.R."/>
            <person name="Wilson R.K."/>
        </authorList>
    </citation>
    <scope>NUCLEOTIDE SEQUENCE [LARGE SCALE GENOMIC DNA]</scope>
    <source>
        <strain evidence="1 2">ATCC 27758</strain>
    </source>
</reference>
<accession>C0BEE3</accession>
<dbReference type="Proteomes" id="UP000003793">
    <property type="component" value="Unassembled WGS sequence"/>
</dbReference>
<dbReference type="EMBL" id="ABVR01000045">
    <property type="protein sequence ID" value="EEG88220.1"/>
    <property type="molecule type" value="Genomic_DNA"/>
</dbReference>
<organism evidence="1 2">
    <name type="scientific">Coprococcus comes ATCC 27758</name>
    <dbReference type="NCBI Taxonomy" id="470146"/>
    <lineage>
        <taxon>Bacteria</taxon>
        <taxon>Bacillati</taxon>
        <taxon>Bacillota</taxon>
        <taxon>Clostridia</taxon>
        <taxon>Lachnospirales</taxon>
        <taxon>Lachnospiraceae</taxon>
        <taxon>Coprococcus</taxon>
    </lineage>
</organism>
<evidence type="ECO:0000313" key="2">
    <source>
        <dbReference type="Proteomes" id="UP000003793"/>
    </source>
</evidence>
<evidence type="ECO:0000313" key="1">
    <source>
        <dbReference type="EMBL" id="EEG88220.1"/>
    </source>
</evidence>
<protein>
    <submittedName>
        <fullName evidence="1">Uncharacterized protein</fullName>
    </submittedName>
</protein>
<comment type="caution">
    <text evidence="1">The sequence shown here is derived from an EMBL/GenBank/DDBJ whole genome shotgun (WGS) entry which is preliminary data.</text>
</comment>
<gene>
    <name evidence="1" type="ORF">COPCOM_03555</name>
</gene>
<dbReference type="AlphaFoldDB" id="C0BEE3"/>
<name>C0BEE3_9FIRM</name>
<sequence>MKQLLEAYDMDKKMKVACNKHDSKCAVCFERSPVICQHKAEKRRIIQNGCNKVYEICRELSLPMNRMVWDMDESGEWNGKHKGIDDYLAAIKQKEGTGAQTSALPKGEQS</sequence>
<reference evidence="1 2" key="2">
    <citation type="submission" date="2009-03" db="EMBL/GenBank/DDBJ databases">
        <title>Draft genome sequence of Coprococcus comes (ATCC 27758).</title>
        <authorList>
            <person name="Sudarsanam P."/>
            <person name="Ley R."/>
            <person name="Guruge J."/>
            <person name="Turnbaugh P.J."/>
            <person name="Mahowald M."/>
            <person name="Liep D."/>
            <person name="Gordon J."/>
        </authorList>
    </citation>
    <scope>NUCLEOTIDE SEQUENCE [LARGE SCALE GENOMIC DNA]</scope>
    <source>
        <strain evidence="1 2">ATCC 27758</strain>
    </source>
</reference>